<name>A0A8J3PWF4_9ACTN</name>
<organism evidence="2 3">
    <name type="scientific">Planotetraspora kaengkrachanensis</name>
    <dbReference type="NCBI Taxonomy" id="575193"/>
    <lineage>
        <taxon>Bacteria</taxon>
        <taxon>Bacillati</taxon>
        <taxon>Actinomycetota</taxon>
        <taxon>Actinomycetes</taxon>
        <taxon>Streptosporangiales</taxon>
        <taxon>Streptosporangiaceae</taxon>
        <taxon>Planotetraspora</taxon>
    </lineage>
</organism>
<evidence type="ECO:0008006" key="4">
    <source>
        <dbReference type="Google" id="ProtNLM"/>
    </source>
</evidence>
<sequence length="160" mass="17219">MQHKGYRAAVTTTHDGRVRRKVSEETVTTPIQMSMPEMGGRRALGLALMALIFSLYIPAGGLALAVFGLIIAVRDLRALHRKKQRTGMATTAVVISSVSLVLGTFALVGQVYLSAEITAYGECSKGAGTVEARQDCSEQFKRAIEQKTGIPWPADIPFPA</sequence>
<protein>
    <recommendedName>
        <fullName evidence="4">DUF4190 domain-containing protein</fullName>
    </recommendedName>
</protein>
<keyword evidence="1" id="KW-1133">Transmembrane helix</keyword>
<keyword evidence="1" id="KW-0812">Transmembrane</keyword>
<gene>
    <name evidence="2" type="ORF">Pka01_54780</name>
</gene>
<feature type="transmembrane region" description="Helical" evidence="1">
    <location>
        <begin position="43"/>
        <end position="71"/>
    </location>
</feature>
<evidence type="ECO:0000313" key="2">
    <source>
        <dbReference type="EMBL" id="GIG82351.1"/>
    </source>
</evidence>
<dbReference type="EMBL" id="BONV01000029">
    <property type="protein sequence ID" value="GIG82351.1"/>
    <property type="molecule type" value="Genomic_DNA"/>
</dbReference>
<keyword evidence="3" id="KW-1185">Reference proteome</keyword>
<evidence type="ECO:0000313" key="3">
    <source>
        <dbReference type="Proteomes" id="UP000630097"/>
    </source>
</evidence>
<reference evidence="2 3" key="1">
    <citation type="submission" date="2021-01" db="EMBL/GenBank/DDBJ databases">
        <title>Whole genome shotgun sequence of Planotetraspora kaengkrachanensis NBRC 104272.</title>
        <authorList>
            <person name="Komaki H."/>
            <person name="Tamura T."/>
        </authorList>
    </citation>
    <scope>NUCLEOTIDE SEQUENCE [LARGE SCALE GENOMIC DNA]</scope>
    <source>
        <strain evidence="2 3">NBRC 104272</strain>
    </source>
</reference>
<dbReference type="AlphaFoldDB" id="A0A8J3PWF4"/>
<evidence type="ECO:0000256" key="1">
    <source>
        <dbReference type="SAM" id="Phobius"/>
    </source>
</evidence>
<dbReference type="Proteomes" id="UP000630097">
    <property type="component" value="Unassembled WGS sequence"/>
</dbReference>
<keyword evidence="1" id="KW-0472">Membrane</keyword>
<proteinExistence type="predicted"/>
<accession>A0A8J3PWF4</accession>
<feature type="transmembrane region" description="Helical" evidence="1">
    <location>
        <begin position="92"/>
        <end position="113"/>
    </location>
</feature>
<comment type="caution">
    <text evidence="2">The sequence shown here is derived from an EMBL/GenBank/DDBJ whole genome shotgun (WGS) entry which is preliminary data.</text>
</comment>